<sequence length="426" mass="46014">MPAYVPPFRRGRVEGSSSDVPGGDRDGDYQGQQTRGPPVDEAGLYNKRDIANHFFCGEDPHRSGDTRKTAFNDSAAHPGELSPRDIHPGGTQGDALESHQKADESAAGDTITNEAANRAINDANKTDKGQFTSLEGTTSPTGASPESSVTVTNDKSGESSIPIDGLKDANASTAQPTPPASSSGRMKYTDIPTIPAEELENKGEQNAPTFPSIQPIRYIPSAHPPIAVFEEHWKPWNSARDDSVCFSFGGWYKVARVDLFAPHSAELLRMQQRTWERRDSLGRVLPLKDCVASGGKKPMDMQWAVVKFEKLADDVPPPPAIQKLPEPEFHRPSDGEAAPRGVNEMLAELRMGDSSSSKEVGARADGYEGPRETEVPGKQEAPDGVAPDLGGAFMVCVWKEQILRTCLILESALGMEGTPKHRGDYG</sequence>
<reference evidence="2 3" key="1">
    <citation type="submission" date="2018-06" db="EMBL/GenBank/DDBJ databases">
        <title>Complete Genomes of Monosporascus.</title>
        <authorList>
            <person name="Robinson A.J."/>
            <person name="Natvig D.O."/>
        </authorList>
    </citation>
    <scope>NUCLEOTIDE SEQUENCE [LARGE SCALE GENOMIC DNA]</scope>
    <source>
        <strain evidence="2 3">CBS 609.92</strain>
    </source>
</reference>
<proteinExistence type="predicted"/>
<dbReference type="Proteomes" id="UP000294003">
    <property type="component" value="Unassembled WGS sequence"/>
</dbReference>
<comment type="caution">
    <text evidence="2">The sequence shown here is derived from an EMBL/GenBank/DDBJ whole genome shotgun (WGS) entry which is preliminary data.</text>
</comment>
<feature type="compositionally biased region" description="Polar residues" evidence="1">
    <location>
        <begin position="129"/>
        <end position="154"/>
    </location>
</feature>
<feature type="compositionally biased region" description="Low complexity" evidence="1">
    <location>
        <begin position="169"/>
        <end position="183"/>
    </location>
</feature>
<name>A0ABY0GQY2_9PEZI</name>
<dbReference type="EMBL" id="QJNS01000717">
    <property type="protein sequence ID" value="RYO74758.1"/>
    <property type="molecule type" value="Genomic_DNA"/>
</dbReference>
<feature type="region of interest" description="Disordered" evidence="1">
    <location>
        <begin position="1"/>
        <end position="188"/>
    </location>
</feature>
<gene>
    <name evidence="2" type="ORF">DL762_010290</name>
</gene>
<evidence type="ECO:0000313" key="2">
    <source>
        <dbReference type="EMBL" id="RYO74758.1"/>
    </source>
</evidence>
<organism evidence="2 3">
    <name type="scientific">Monosporascus cannonballus</name>
    <dbReference type="NCBI Taxonomy" id="155416"/>
    <lineage>
        <taxon>Eukaryota</taxon>
        <taxon>Fungi</taxon>
        <taxon>Dikarya</taxon>
        <taxon>Ascomycota</taxon>
        <taxon>Pezizomycotina</taxon>
        <taxon>Sordariomycetes</taxon>
        <taxon>Xylariomycetidae</taxon>
        <taxon>Xylariales</taxon>
        <taxon>Xylariales incertae sedis</taxon>
        <taxon>Monosporascus</taxon>
    </lineage>
</organism>
<keyword evidence="3" id="KW-1185">Reference proteome</keyword>
<feature type="compositionally biased region" description="Basic and acidic residues" evidence="1">
    <location>
        <begin position="325"/>
        <end position="334"/>
    </location>
</feature>
<feature type="region of interest" description="Disordered" evidence="1">
    <location>
        <begin position="350"/>
        <end position="384"/>
    </location>
</feature>
<evidence type="ECO:0000256" key="1">
    <source>
        <dbReference type="SAM" id="MobiDB-lite"/>
    </source>
</evidence>
<evidence type="ECO:0000313" key="3">
    <source>
        <dbReference type="Proteomes" id="UP000294003"/>
    </source>
</evidence>
<feature type="region of interest" description="Disordered" evidence="1">
    <location>
        <begin position="316"/>
        <end position="338"/>
    </location>
</feature>
<protein>
    <submittedName>
        <fullName evidence="2">Uncharacterized protein</fullName>
    </submittedName>
</protein>
<feature type="compositionally biased region" description="Basic and acidic residues" evidence="1">
    <location>
        <begin position="360"/>
        <end position="381"/>
    </location>
</feature>
<accession>A0ABY0GQY2</accession>
<feature type="compositionally biased region" description="Basic and acidic residues" evidence="1">
    <location>
        <begin position="46"/>
        <end position="70"/>
    </location>
</feature>